<evidence type="ECO:0000313" key="3">
    <source>
        <dbReference type="Proteomes" id="UP000286931"/>
    </source>
</evidence>
<accession>A0A401Z570</accession>
<dbReference type="AlphaFoldDB" id="A0A401Z570"/>
<protein>
    <submittedName>
        <fullName evidence="2">Uncharacterized protein</fullName>
    </submittedName>
</protein>
<comment type="caution">
    <text evidence="2">The sequence shown here is derived from an EMBL/GenBank/DDBJ whole genome shotgun (WGS) entry which is preliminary data.</text>
</comment>
<name>A0A401Z570_9ACTN</name>
<reference evidence="2 3" key="1">
    <citation type="submission" date="2018-12" db="EMBL/GenBank/DDBJ databases">
        <title>Draft genome sequence of Embleya hyalina NBRC 13850T.</title>
        <authorList>
            <person name="Komaki H."/>
            <person name="Hosoyama A."/>
            <person name="Kimura A."/>
            <person name="Ichikawa N."/>
            <person name="Tamura T."/>
        </authorList>
    </citation>
    <scope>NUCLEOTIDE SEQUENCE [LARGE SCALE GENOMIC DNA]</scope>
    <source>
        <strain evidence="2 3">NBRC 13850</strain>
    </source>
</reference>
<feature type="signal peptide" evidence="1">
    <location>
        <begin position="1"/>
        <end position="21"/>
    </location>
</feature>
<evidence type="ECO:0000313" key="2">
    <source>
        <dbReference type="EMBL" id="GCE01985.1"/>
    </source>
</evidence>
<proteinExistence type="predicted"/>
<organism evidence="2 3">
    <name type="scientific">Embleya hyalina</name>
    <dbReference type="NCBI Taxonomy" id="516124"/>
    <lineage>
        <taxon>Bacteria</taxon>
        <taxon>Bacillati</taxon>
        <taxon>Actinomycetota</taxon>
        <taxon>Actinomycetes</taxon>
        <taxon>Kitasatosporales</taxon>
        <taxon>Streptomycetaceae</taxon>
        <taxon>Embleya</taxon>
    </lineage>
</organism>
<keyword evidence="3" id="KW-1185">Reference proteome</keyword>
<feature type="chain" id="PRO_5019211592" evidence="1">
    <location>
        <begin position="22"/>
        <end position="46"/>
    </location>
</feature>
<evidence type="ECO:0000256" key="1">
    <source>
        <dbReference type="SAM" id="SignalP"/>
    </source>
</evidence>
<dbReference type="EMBL" id="BIFH01000055">
    <property type="protein sequence ID" value="GCE01985.1"/>
    <property type="molecule type" value="Genomic_DNA"/>
</dbReference>
<sequence length="46" mass="4641">MNPRRWVACAILAFVAGVAFAAAPGATTVEHGSTHAVAATAIEYGL</sequence>
<dbReference type="RefSeq" id="WP_160161838.1">
    <property type="nucleotide sequence ID" value="NZ_BIFH01000055.1"/>
</dbReference>
<keyword evidence="1" id="KW-0732">Signal</keyword>
<gene>
    <name evidence="2" type="ORF">EHYA_09760</name>
</gene>
<dbReference type="Proteomes" id="UP000286931">
    <property type="component" value="Unassembled WGS sequence"/>
</dbReference>